<name>A0ABZ2LAS6_9BACT</name>
<dbReference type="PANTHER" id="PTHR37539:SF1">
    <property type="entry name" value="ER-BOUND OXYGENASE MPAB_MPAB'_RUBBER OXYGENASE CATALYTIC DOMAIN-CONTAINING PROTEIN"/>
    <property type="match status" value="1"/>
</dbReference>
<dbReference type="Pfam" id="PF09995">
    <property type="entry name" value="MPAB_Lcp_cat"/>
    <property type="match status" value="1"/>
</dbReference>
<keyword evidence="3" id="KW-1185">Reference proteome</keyword>
<accession>A0ABZ2LAS6</accession>
<evidence type="ECO:0000259" key="1">
    <source>
        <dbReference type="Pfam" id="PF09995"/>
    </source>
</evidence>
<organism evidence="2 3">
    <name type="scientific">Pendulispora rubella</name>
    <dbReference type="NCBI Taxonomy" id="2741070"/>
    <lineage>
        <taxon>Bacteria</taxon>
        <taxon>Pseudomonadati</taxon>
        <taxon>Myxococcota</taxon>
        <taxon>Myxococcia</taxon>
        <taxon>Myxococcales</taxon>
        <taxon>Sorangiineae</taxon>
        <taxon>Pendulisporaceae</taxon>
        <taxon>Pendulispora</taxon>
    </lineage>
</organism>
<dbReference type="InterPro" id="IPR018713">
    <property type="entry name" value="MPAB/Lcp_cat_dom"/>
</dbReference>
<gene>
    <name evidence="2" type="ORF">LVJ94_07200</name>
</gene>
<dbReference type="PANTHER" id="PTHR37539">
    <property type="entry name" value="SECRETED PROTEIN-RELATED"/>
    <property type="match status" value="1"/>
</dbReference>
<proteinExistence type="predicted"/>
<feature type="domain" description="ER-bound oxygenase mpaB/mpaB'/Rubber oxygenase catalytic" evidence="1">
    <location>
        <begin position="130"/>
        <end position="355"/>
    </location>
</feature>
<dbReference type="Proteomes" id="UP001374803">
    <property type="component" value="Chromosome"/>
</dbReference>
<dbReference type="InterPro" id="IPR037473">
    <property type="entry name" value="Lcp-like"/>
</dbReference>
<sequence>MIDVADTTSVPTRWHDPFDPAPWAKRVVWYFGSRGLRADHPFLRTLQEALLQGDPRMDEVVAWMERVGQAEARKLFETALRKGIGALDQEPPEPLARLFAQLDSVPAWVDKEKLRYACATIHRAGPANDYALGCGSLMSGYLSSAAVKPLMRTGALTGNAARRIVETGKFILDITESGDLGRHTAGFETTVRVRLLHAMVRAKLRRSPEWRTQEWGLPINQNDLLGTNLQFSVTYLLTLRFMGFLHSQRERDSIVHFWRYVGYLMGIDEHLLPRNFREATRYLRLVGTSQPDPDEDSRALAAALLDAPLGLALHPIVSRIVRVDRAFRAGLSRSIMGGVAADALGLPNDRWKYAVFALSPTVSALELMQRLVPGGRQAAVRVGRRVLRRKLGRALEATAGKRMHL</sequence>
<evidence type="ECO:0000313" key="2">
    <source>
        <dbReference type="EMBL" id="WXB07018.1"/>
    </source>
</evidence>
<protein>
    <submittedName>
        <fullName evidence="2">DUF2236 domain-containing protein</fullName>
    </submittedName>
</protein>
<evidence type="ECO:0000313" key="3">
    <source>
        <dbReference type="Proteomes" id="UP001374803"/>
    </source>
</evidence>
<reference evidence="2" key="1">
    <citation type="submission" date="2021-12" db="EMBL/GenBank/DDBJ databases">
        <title>Discovery of the Pendulisporaceae a myxobacterial family with distinct sporulation behavior and unique specialized metabolism.</title>
        <authorList>
            <person name="Garcia R."/>
            <person name="Popoff A."/>
            <person name="Bader C.D."/>
            <person name="Loehr J."/>
            <person name="Walesch S."/>
            <person name="Walt C."/>
            <person name="Boldt J."/>
            <person name="Bunk B."/>
            <person name="Haeckl F.J.F.P.J."/>
            <person name="Gunesch A.P."/>
            <person name="Birkelbach J."/>
            <person name="Nuebel U."/>
            <person name="Pietschmann T."/>
            <person name="Bach T."/>
            <person name="Mueller R."/>
        </authorList>
    </citation>
    <scope>NUCLEOTIDE SEQUENCE</scope>
    <source>
        <strain evidence="2">MSr11367</strain>
    </source>
</reference>
<dbReference type="RefSeq" id="WP_394836679.1">
    <property type="nucleotide sequence ID" value="NZ_CP089929.1"/>
</dbReference>
<dbReference type="EMBL" id="CP089983">
    <property type="protein sequence ID" value="WXB07018.1"/>
    <property type="molecule type" value="Genomic_DNA"/>
</dbReference>